<organism evidence="1 2">
    <name type="scientific">Bauhinia variegata</name>
    <name type="common">Purple orchid tree</name>
    <name type="synonym">Phanera variegata</name>
    <dbReference type="NCBI Taxonomy" id="167791"/>
    <lineage>
        <taxon>Eukaryota</taxon>
        <taxon>Viridiplantae</taxon>
        <taxon>Streptophyta</taxon>
        <taxon>Embryophyta</taxon>
        <taxon>Tracheophyta</taxon>
        <taxon>Spermatophyta</taxon>
        <taxon>Magnoliopsida</taxon>
        <taxon>eudicotyledons</taxon>
        <taxon>Gunneridae</taxon>
        <taxon>Pentapetalae</taxon>
        <taxon>rosids</taxon>
        <taxon>fabids</taxon>
        <taxon>Fabales</taxon>
        <taxon>Fabaceae</taxon>
        <taxon>Cercidoideae</taxon>
        <taxon>Cercideae</taxon>
        <taxon>Bauhiniinae</taxon>
        <taxon>Bauhinia</taxon>
    </lineage>
</organism>
<keyword evidence="2" id="KW-1185">Reference proteome</keyword>
<name>A0ACB9PCH3_BAUVA</name>
<sequence>MSGFRRNFGARWFWEEEDEPIHYNESIVSFNPFIESPDGFPYFILKNCQVEHKGTKTWLWVSAATVGALFISCAGIISLVRKRRKAQKKTTSNAVLDLVTFYESGDAIELSKEKNGHDINVFSYASVMAATDNFSSENKLGEGGFGPVYKGKLKMGKEVAIKRLSKSSKQGGRRNNNFYDPNCPLNLVGYAWDLWKEGAGLEMLDPSVNDSFIPDQVLRCIHVALLCTQERPVDRPSMSSVLSMLTNENAVLPLLHRPAFYFRRMSNIVAKESLAKSTDSRNDLSVSDLQARIDMSSCNLCH</sequence>
<dbReference type="Proteomes" id="UP000828941">
    <property type="component" value="Chromosome 5"/>
</dbReference>
<evidence type="ECO:0000313" key="2">
    <source>
        <dbReference type="Proteomes" id="UP000828941"/>
    </source>
</evidence>
<comment type="caution">
    <text evidence="1">The sequence shown here is derived from an EMBL/GenBank/DDBJ whole genome shotgun (WGS) entry which is preliminary data.</text>
</comment>
<dbReference type="EMBL" id="CM039430">
    <property type="protein sequence ID" value="KAI4346185.1"/>
    <property type="molecule type" value="Genomic_DNA"/>
</dbReference>
<accession>A0ACB9PCH3</accession>
<reference evidence="1 2" key="1">
    <citation type="journal article" date="2022" name="DNA Res.">
        <title>Chromosomal-level genome assembly of the orchid tree Bauhinia variegata (Leguminosae; Cercidoideae) supports the allotetraploid origin hypothesis of Bauhinia.</title>
        <authorList>
            <person name="Zhong Y."/>
            <person name="Chen Y."/>
            <person name="Zheng D."/>
            <person name="Pang J."/>
            <person name="Liu Y."/>
            <person name="Luo S."/>
            <person name="Meng S."/>
            <person name="Qian L."/>
            <person name="Wei D."/>
            <person name="Dai S."/>
            <person name="Zhou R."/>
        </authorList>
    </citation>
    <scope>NUCLEOTIDE SEQUENCE [LARGE SCALE GENOMIC DNA]</scope>
    <source>
        <strain evidence="1">BV-YZ2020</strain>
    </source>
</reference>
<proteinExistence type="predicted"/>
<protein>
    <submittedName>
        <fullName evidence="1">Uncharacterized protein</fullName>
    </submittedName>
</protein>
<gene>
    <name evidence="1" type="ORF">L6164_013257</name>
</gene>
<evidence type="ECO:0000313" key="1">
    <source>
        <dbReference type="EMBL" id="KAI4346185.1"/>
    </source>
</evidence>